<comment type="subcellular location">
    <subcellularLocation>
        <location evidence="3">Endoplasmic reticulum membrane</location>
        <topology evidence="3">Single-pass membrane protein</topology>
    </subcellularLocation>
    <subcellularLocation>
        <location evidence="2">Nucleus envelope</location>
    </subcellularLocation>
</comment>
<evidence type="ECO:0000313" key="26">
    <source>
        <dbReference type="EMBL" id="NXB61723.1"/>
    </source>
</evidence>
<keyword evidence="13" id="KW-0862">Zinc</keyword>
<name>A0A7K8FDK4_9CORV</name>
<evidence type="ECO:0000256" key="9">
    <source>
        <dbReference type="ARBA" id="ARBA00022723"/>
    </source>
</evidence>
<keyword evidence="15 24" id="KW-0472">Membrane</keyword>
<dbReference type="SMART" id="SM00184">
    <property type="entry name" value="RING"/>
    <property type="match status" value="1"/>
</dbReference>
<keyword evidence="26" id="KW-0436">Ligase</keyword>
<evidence type="ECO:0000256" key="16">
    <source>
        <dbReference type="ARBA" id="ARBA00023242"/>
    </source>
</evidence>
<evidence type="ECO:0000256" key="13">
    <source>
        <dbReference type="ARBA" id="ARBA00022833"/>
    </source>
</evidence>
<dbReference type="GO" id="GO:0016874">
    <property type="term" value="F:ligase activity"/>
    <property type="evidence" value="ECO:0007669"/>
    <property type="project" value="UniProtKB-KW"/>
</dbReference>
<keyword evidence="7" id="KW-0808">Transferase</keyword>
<dbReference type="PANTHER" id="PTHR46717:SF1">
    <property type="entry name" value="E3 UBIQUITIN-PROTEIN LIGASE RNF180"/>
    <property type="match status" value="1"/>
</dbReference>
<dbReference type="GO" id="GO:0031624">
    <property type="term" value="F:ubiquitin conjugating enzyme binding"/>
    <property type="evidence" value="ECO:0007669"/>
    <property type="project" value="TreeGrafter"/>
</dbReference>
<dbReference type="EMBL" id="VZTI01002861">
    <property type="protein sequence ID" value="NXB61723.1"/>
    <property type="molecule type" value="Genomic_DNA"/>
</dbReference>
<feature type="compositionally biased region" description="Basic and acidic residues" evidence="23">
    <location>
        <begin position="358"/>
        <end position="367"/>
    </location>
</feature>
<evidence type="ECO:0000256" key="12">
    <source>
        <dbReference type="ARBA" id="ARBA00022824"/>
    </source>
</evidence>
<dbReference type="PANTHER" id="PTHR46717">
    <property type="entry name" value="E3 UBIQUITIN-PROTEIN LIGASE RNF180"/>
    <property type="match status" value="1"/>
</dbReference>
<comment type="caution">
    <text evidence="26">The sequence shown here is derived from an EMBL/GenBank/DDBJ whole genome shotgun (WGS) entry which is preliminary data.</text>
</comment>
<dbReference type="EC" id="2.3.2.27" evidence="5"/>
<evidence type="ECO:0000256" key="1">
    <source>
        <dbReference type="ARBA" id="ARBA00000900"/>
    </source>
</evidence>
<evidence type="ECO:0000256" key="22">
    <source>
        <dbReference type="PROSITE-ProRule" id="PRU00175"/>
    </source>
</evidence>
<evidence type="ECO:0000256" key="4">
    <source>
        <dbReference type="ARBA" id="ARBA00004906"/>
    </source>
</evidence>
<dbReference type="Pfam" id="PF00097">
    <property type="entry name" value="zf-C3HC4"/>
    <property type="match status" value="1"/>
</dbReference>
<dbReference type="GO" id="GO:0042428">
    <property type="term" value="P:serotonin metabolic process"/>
    <property type="evidence" value="ECO:0007669"/>
    <property type="project" value="TreeGrafter"/>
</dbReference>
<evidence type="ECO:0000256" key="23">
    <source>
        <dbReference type="SAM" id="MobiDB-lite"/>
    </source>
</evidence>
<evidence type="ECO:0000256" key="6">
    <source>
        <dbReference type="ARBA" id="ARBA00022553"/>
    </source>
</evidence>
<keyword evidence="12" id="KW-0256">Endoplasmic reticulum</keyword>
<keyword evidence="10 22" id="KW-0863">Zinc-finger</keyword>
<keyword evidence="14 24" id="KW-1133">Transmembrane helix</keyword>
<comment type="subunit">
    <text evidence="18">Interacts with ZIC2.</text>
</comment>
<dbReference type="Proteomes" id="UP000548317">
    <property type="component" value="Unassembled WGS sequence"/>
</dbReference>
<dbReference type="SUPFAM" id="SSF57850">
    <property type="entry name" value="RING/U-box"/>
    <property type="match status" value="1"/>
</dbReference>
<evidence type="ECO:0000313" key="27">
    <source>
        <dbReference type="Proteomes" id="UP000548317"/>
    </source>
</evidence>
<evidence type="ECO:0000256" key="3">
    <source>
        <dbReference type="ARBA" id="ARBA00004389"/>
    </source>
</evidence>
<feature type="non-terminal residue" evidence="26">
    <location>
        <position position="1"/>
    </location>
</feature>
<dbReference type="GO" id="GO:0008270">
    <property type="term" value="F:zinc ion binding"/>
    <property type="evidence" value="ECO:0007669"/>
    <property type="project" value="UniProtKB-KW"/>
</dbReference>
<dbReference type="InterPro" id="IPR017907">
    <property type="entry name" value="Znf_RING_CS"/>
</dbReference>
<dbReference type="GO" id="GO:0005635">
    <property type="term" value="C:nuclear envelope"/>
    <property type="evidence" value="ECO:0007669"/>
    <property type="project" value="UniProtKB-SubCell"/>
</dbReference>
<dbReference type="PROSITE" id="PS50089">
    <property type="entry name" value="ZF_RING_2"/>
    <property type="match status" value="1"/>
</dbReference>
<dbReference type="PROSITE" id="PS00518">
    <property type="entry name" value="ZF_RING_1"/>
    <property type="match status" value="1"/>
</dbReference>
<keyword evidence="11" id="KW-0833">Ubl conjugation pathway</keyword>
<dbReference type="GO" id="GO:0000209">
    <property type="term" value="P:protein polyubiquitination"/>
    <property type="evidence" value="ECO:0007669"/>
    <property type="project" value="InterPro"/>
</dbReference>
<comment type="catalytic activity">
    <reaction evidence="1">
        <text>S-ubiquitinyl-[E2 ubiquitin-conjugating enzyme]-L-cysteine + [acceptor protein]-L-lysine = [E2 ubiquitin-conjugating enzyme]-L-cysteine + N(6)-ubiquitinyl-[acceptor protein]-L-lysine.</text>
        <dbReference type="EC" id="2.3.2.27"/>
    </reaction>
</comment>
<dbReference type="InterPro" id="IPR001841">
    <property type="entry name" value="Znf_RING"/>
</dbReference>
<dbReference type="Pfam" id="PF19332">
    <property type="entry name" value="RNF180_C"/>
    <property type="match status" value="1"/>
</dbReference>
<feature type="non-terminal residue" evidence="26">
    <location>
        <position position="565"/>
    </location>
</feature>
<dbReference type="InterPro" id="IPR013083">
    <property type="entry name" value="Znf_RING/FYVE/PHD"/>
</dbReference>
<evidence type="ECO:0000256" key="15">
    <source>
        <dbReference type="ARBA" id="ARBA00023136"/>
    </source>
</evidence>
<feature type="transmembrane region" description="Helical" evidence="24">
    <location>
        <begin position="539"/>
        <end position="563"/>
    </location>
</feature>
<reference evidence="26 27" key="1">
    <citation type="submission" date="2019-09" db="EMBL/GenBank/DDBJ databases">
        <title>Bird 10,000 Genomes (B10K) Project - Family phase.</title>
        <authorList>
            <person name="Zhang G."/>
        </authorList>
    </citation>
    <scope>NUCLEOTIDE SEQUENCE [LARGE SCALE GENOMIC DNA]</scope>
    <source>
        <strain evidence="26">B10K-DU-029-33</strain>
        <tissue evidence="26">Heart</tissue>
    </source>
</reference>
<evidence type="ECO:0000256" key="18">
    <source>
        <dbReference type="ARBA" id="ARBA00062709"/>
    </source>
</evidence>
<evidence type="ECO:0000259" key="25">
    <source>
        <dbReference type="PROSITE" id="PS50089"/>
    </source>
</evidence>
<accession>A0A7K8FDK4</accession>
<dbReference type="GO" id="GO:0032436">
    <property type="term" value="P:positive regulation of proteasomal ubiquitin-dependent protein catabolic process"/>
    <property type="evidence" value="ECO:0007669"/>
    <property type="project" value="TreeGrafter"/>
</dbReference>
<dbReference type="FunFam" id="3.30.40.10:FF:000316">
    <property type="entry name" value="E3 ubiquitin-protein ligase RNF180"/>
    <property type="match status" value="1"/>
</dbReference>
<proteinExistence type="predicted"/>
<protein>
    <recommendedName>
        <fullName evidence="19">E3 ubiquitin-protein ligase RNF180</fullName>
        <ecNumber evidence="5">2.3.2.27</ecNumber>
    </recommendedName>
    <alternativeName>
        <fullName evidence="21">RING finger protein 180</fullName>
    </alternativeName>
    <alternativeName>
        <fullName evidence="20">RING-type E3 ubiquitin transferase RNF180</fullName>
    </alternativeName>
</protein>
<evidence type="ECO:0000256" key="11">
    <source>
        <dbReference type="ARBA" id="ARBA00022786"/>
    </source>
</evidence>
<evidence type="ECO:0000256" key="20">
    <source>
        <dbReference type="ARBA" id="ARBA00079826"/>
    </source>
</evidence>
<comment type="pathway">
    <text evidence="4">Protein modification; protein ubiquitination.</text>
</comment>
<organism evidence="26 27">
    <name type="scientific">Struthidea cinerea</name>
    <dbReference type="NCBI Taxonomy" id="181839"/>
    <lineage>
        <taxon>Eukaryota</taxon>
        <taxon>Metazoa</taxon>
        <taxon>Chordata</taxon>
        <taxon>Craniata</taxon>
        <taxon>Vertebrata</taxon>
        <taxon>Euteleostomi</taxon>
        <taxon>Archelosauria</taxon>
        <taxon>Archosauria</taxon>
        <taxon>Dinosauria</taxon>
        <taxon>Saurischia</taxon>
        <taxon>Theropoda</taxon>
        <taxon>Coelurosauria</taxon>
        <taxon>Aves</taxon>
        <taxon>Neognathae</taxon>
        <taxon>Neoaves</taxon>
        <taxon>Telluraves</taxon>
        <taxon>Australaves</taxon>
        <taxon>Passeriformes</taxon>
        <taxon>Corvoidea</taxon>
        <taxon>Corcoracidae</taxon>
        <taxon>Struthidea</taxon>
    </lineage>
</organism>
<dbReference type="AlphaFoldDB" id="A0A7K8FDK4"/>
<dbReference type="GO" id="GO:0042415">
    <property type="term" value="P:norepinephrine metabolic process"/>
    <property type="evidence" value="ECO:0007669"/>
    <property type="project" value="TreeGrafter"/>
</dbReference>
<keyword evidence="27" id="KW-1185">Reference proteome</keyword>
<feature type="domain" description="RING-type" evidence="25">
    <location>
        <begin position="405"/>
        <end position="447"/>
    </location>
</feature>
<comment type="function">
    <text evidence="17">E3 ubiquitin-protein ligase which promotes polyubiquitination and degradation by the proteasome pathway of ZIC2.</text>
</comment>
<evidence type="ECO:0000256" key="19">
    <source>
        <dbReference type="ARBA" id="ARBA00067421"/>
    </source>
</evidence>
<feature type="region of interest" description="Disordered" evidence="23">
    <location>
        <begin position="358"/>
        <end position="396"/>
    </location>
</feature>
<evidence type="ECO:0000256" key="2">
    <source>
        <dbReference type="ARBA" id="ARBA00004259"/>
    </source>
</evidence>
<evidence type="ECO:0000256" key="14">
    <source>
        <dbReference type="ARBA" id="ARBA00022989"/>
    </source>
</evidence>
<dbReference type="Gene3D" id="3.30.40.10">
    <property type="entry name" value="Zinc/RING finger domain, C3HC4 (zinc finger)"/>
    <property type="match status" value="1"/>
</dbReference>
<keyword evidence="16" id="KW-0539">Nucleus</keyword>
<evidence type="ECO:0000256" key="8">
    <source>
        <dbReference type="ARBA" id="ARBA00022692"/>
    </source>
</evidence>
<dbReference type="CDD" id="cd16554">
    <property type="entry name" value="RING-HC_RNF180"/>
    <property type="match status" value="1"/>
</dbReference>
<dbReference type="GO" id="GO:0005789">
    <property type="term" value="C:endoplasmic reticulum membrane"/>
    <property type="evidence" value="ECO:0007669"/>
    <property type="project" value="UniProtKB-SubCell"/>
</dbReference>
<keyword evidence="6" id="KW-0597">Phosphoprotein</keyword>
<gene>
    <name evidence="26" type="primary">Rnf180</name>
    <name evidence="26" type="ORF">STRCIN_R02560</name>
</gene>
<dbReference type="GO" id="GO:0061630">
    <property type="term" value="F:ubiquitin protein ligase activity"/>
    <property type="evidence" value="ECO:0007669"/>
    <property type="project" value="UniProtKB-EC"/>
</dbReference>
<keyword evidence="8 24" id="KW-0812">Transmembrane</keyword>
<keyword evidence="9" id="KW-0479">Metal-binding</keyword>
<evidence type="ECO:0000256" key="7">
    <source>
        <dbReference type="ARBA" id="ARBA00022679"/>
    </source>
</evidence>
<dbReference type="InterPro" id="IPR018957">
    <property type="entry name" value="Znf_C3HC4_RING-type"/>
</dbReference>
<dbReference type="InterPro" id="IPR045790">
    <property type="entry name" value="RNF180_C"/>
</dbReference>
<sequence>MNNQEAGVLHCWRCRKYVANSVFLAKCSGKKPSKISQPSAAAQNSSNVWHVSLEAIPEWVKCVIEKAQWTIGKLHCPFCEACLGDFNFVCNKECSCGQLVNIHFCRTWTEHKPPFSAKLSKSSEKHLLLKIQSGFDKDTCHEVVTATLEIKNQGLSYMAGSNKGAGRLTEALCLEVRAPRCEIKSKKLPLKALNQKRNLPSSYPMKDACTVKPFHRRSHSLDLNIRERLVLSPVSHETCSMGTPYHGQNENPPVYTQGGLQLESNRTDGSSFQDLYTSCADILQNQFQVTSITTLLHRETESECDFGVNGQSSGSVIPDGSPFVMNLSLPTRAVEDKQYITPVGLVQPTSISFNQKLSKRERNESKSLRRKQRRREQCLQKQPANDNLHTDDEHGLRGDKESYLCAVCLDVYFNPYMCYPCHHIFCEPCLRMLAKDNPTSTPCPLCRTTIARVFFQTDLNNSTRSFFPMEYLNLKENFQKSSSAKWPLPSCKKAFRVFEGFQRHSNTVTRRHFPHAAHRMDYMDFEDDSRGWRFDMDMVIIYIYSVNWIIGFIVFCFLCYFFFPL</sequence>
<evidence type="ECO:0000256" key="21">
    <source>
        <dbReference type="ARBA" id="ARBA00080502"/>
    </source>
</evidence>
<dbReference type="InterPro" id="IPR033263">
    <property type="entry name" value="RNF180"/>
</dbReference>
<evidence type="ECO:0000256" key="10">
    <source>
        <dbReference type="ARBA" id="ARBA00022771"/>
    </source>
</evidence>
<evidence type="ECO:0000256" key="24">
    <source>
        <dbReference type="SAM" id="Phobius"/>
    </source>
</evidence>
<evidence type="ECO:0000256" key="5">
    <source>
        <dbReference type="ARBA" id="ARBA00012483"/>
    </source>
</evidence>
<evidence type="ECO:0000256" key="17">
    <source>
        <dbReference type="ARBA" id="ARBA00058659"/>
    </source>
</evidence>